<reference evidence="3 4" key="1">
    <citation type="submission" date="2021-01" db="EMBL/GenBank/DDBJ databases">
        <title>Genomic Encyclopedia of Type Strains, Phase IV (KMG-IV): sequencing the most valuable type-strain genomes for metagenomic binning, comparative biology and taxonomic classification.</title>
        <authorList>
            <person name="Goeker M."/>
        </authorList>
    </citation>
    <scope>NUCLEOTIDE SEQUENCE [LARGE SCALE GENOMIC DNA]</scope>
    <source>
        <strain evidence="3 4">DSM 27513</strain>
    </source>
</reference>
<name>A0ABS2PKU7_9STRE</name>
<dbReference type="RefSeq" id="WP_205016887.1">
    <property type="nucleotide sequence ID" value="NZ_JAFBEI010000013.1"/>
</dbReference>
<proteinExistence type="predicted"/>
<sequence length="316" mass="37204">MIYTELYGRLGNQMFRYAMARYLQLTHYPSDEICLSYNQIDEAGKIDPTFYHSLEDFNISHTITYQKSGKVIFNESSIIQKLLVIPYYLGLRKFSPEQMIELVEYETKWTNLLEKNGVYWYRRNLPKSIPSGAKNKFVSGNFESPIFIDTIRKELLSEFTPKFDLLEKNRDLFEIISTKESVCVSIRRGDFESNPEVSGLHSVCDRIYFEKAVSKMKVLLKNPVFILFSDDIEWAKENIITESETYFEDGADPVWEKVRLMSSCKHFIISNSSFSWWTQWLSTNETKIVISPSKWFNNDFDCPLIDKNWVLIDKEM</sequence>
<dbReference type="PANTHER" id="PTHR11927:SF9">
    <property type="entry name" value="L-FUCOSYLTRANSFERASE"/>
    <property type="match status" value="1"/>
</dbReference>
<comment type="caution">
    <text evidence="3">The sequence shown here is derived from an EMBL/GenBank/DDBJ whole genome shotgun (WGS) entry which is preliminary data.</text>
</comment>
<evidence type="ECO:0000313" key="3">
    <source>
        <dbReference type="EMBL" id="MBM7635984.1"/>
    </source>
</evidence>
<evidence type="ECO:0000313" key="4">
    <source>
        <dbReference type="Proteomes" id="UP000809081"/>
    </source>
</evidence>
<accession>A0ABS2PKU7</accession>
<evidence type="ECO:0008006" key="5">
    <source>
        <dbReference type="Google" id="ProtNLM"/>
    </source>
</evidence>
<protein>
    <recommendedName>
        <fullName evidence="5">Alpha-1,2-fucosyltransferase</fullName>
    </recommendedName>
</protein>
<keyword evidence="2" id="KW-0808">Transferase</keyword>
<dbReference type="Proteomes" id="UP000809081">
    <property type="component" value="Unassembled WGS sequence"/>
</dbReference>
<dbReference type="PANTHER" id="PTHR11927">
    <property type="entry name" value="GALACTOSIDE 2-L-FUCOSYLTRANSFERASE"/>
    <property type="match status" value="1"/>
</dbReference>
<dbReference type="CDD" id="cd11301">
    <property type="entry name" value="Fut1_Fut2_like"/>
    <property type="match status" value="1"/>
</dbReference>
<dbReference type="InterPro" id="IPR002516">
    <property type="entry name" value="Glyco_trans_11"/>
</dbReference>
<keyword evidence="4" id="KW-1185">Reference proteome</keyword>
<organism evidence="3 4">
    <name type="scientific">Streptococcus saliviloxodontae</name>
    <dbReference type="NCBI Taxonomy" id="1349416"/>
    <lineage>
        <taxon>Bacteria</taxon>
        <taxon>Bacillati</taxon>
        <taxon>Bacillota</taxon>
        <taxon>Bacilli</taxon>
        <taxon>Lactobacillales</taxon>
        <taxon>Streptococcaceae</taxon>
        <taxon>Streptococcus</taxon>
    </lineage>
</organism>
<evidence type="ECO:0000256" key="1">
    <source>
        <dbReference type="ARBA" id="ARBA00022676"/>
    </source>
</evidence>
<dbReference type="EMBL" id="JAFBEI010000013">
    <property type="protein sequence ID" value="MBM7635984.1"/>
    <property type="molecule type" value="Genomic_DNA"/>
</dbReference>
<keyword evidence="1" id="KW-0328">Glycosyltransferase</keyword>
<evidence type="ECO:0000256" key="2">
    <source>
        <dbReference type="ARBA" id="ARBA00022679"/>
    </source>
</evidence>
<dbReference type="Pfam" id="PF01531">
    <property type="entry name" value="Glyco_transf_11"/>
    <property type="match status" value="1"/>
</dbReference>
<gene>
    <name evidence="3" type="ORF">JOC31_000803</name>
</gene>